<dbReference type="GO" id="GO:0052717">
    <property type="term" value="F:tRNA-specific adenosine-34 deaminase activity"/>
    <property type="evidence" value="ECO:0007669"/>
    <property type="project" value="TreeGrafter"/>
</dbReference>
<proteinExistence type="inferred from homology"/>
<keyword evidence="1" id="KW-0819">tRNA processing</keyword>
<feature type="domain" description="CMP/dCMP-type deaminase" evidence="4">
    <location>
        <begin position="145"/>
        <end position="305"/>
    </location>
</feature>
<dbReference type="OrthoDB" id="3180714at2759"/>
<dbReference type="PROSITE" id="PS51747">
    <property type="entry name" value="CYT_DCMP_DEAMINASES_2"/>
    <property type="match status" value="1"/>
</dbReference>
<evidence type="ECO:0000259" key="4">
    <source>
        <dbReference type="PROSITE" id="PS51747"/>
    </source>
</evidence>
<evidence type="ECO:0000313" key="5">
    <source>
        <dbReference type="EMBL" id="CEM27519.1"/>
    </source>
</evidence>
<dbReference type="EMBL" id="CDMY01000635">
    <property type="protein sequence ID" value="CEM27519.1"/>
    <property type="molecule type" value="Genomic_DNA"/>
</dbReference>
<protein>
    <recommendedName>
        <fullName evidence="4">CMP/dCMP-type deaminase domain-containing protein</fullName>
    </recommendedName>
</protein>
<dbReference type="Proteomes" id="UP000041254">
    <property type="component" value="Unassembled WGS sequence"/>
</dbReference>
<dbReference type="OMA" id="FMCAMAM"/>
<feature type="compositionally biased region" description="Basic and acidic residues" evidence="3">
    <location>
        <begin position="217"/>
        <end position="236"/>
    </location>
</feature>
<dbReference type="AlphaFoldDB" id="A0A0G4GDS7"/>
<keyword evidence="6" id="KW-1185">Reference proteome</keyword>
<name>A0A0G4GDS7_VITBC</name>
<evidence type="ECO:0000313" key="6">
    <source>
        <dbReference type="Proteomes" id="UP000041254"/>
    </source>
</evidence>
<dbReference type="InterPro" id="IPR016193">
    <property type="entry name" value="Cytidine_deaminase-like"/>
</dbReference>
<dbReference type="InParanoid" id="A0A0G4GDS7"/>
<dbReference type="FunCoup" id="A0A0G4GDS7">
    <property type="interactions" value="82"/>
</dbReference>
<dbReference type="SUPFAM" id="SSF53927">
    <property type="entry name" value="Cytidine deaminase-like"/>
    <property type="match status" value="1"/>
</dbReference>
<dbReference type="PANTHER" id="PTHR11079">
    <property type="entry name" value="CYTOSINE DEAMINASE FAMILY MEMBER"/>
    <property type="match status" value="1"/>
</dbReference>
<dbReference type="STRING" id="1169540.A0A0G4GDS7"/>
<dbReference type="VEuPathDB" id="CryptoDB:Vbra_17498"/>
<dbReference type="GO" id="GO:0005737">
    <property type="term" value="C:cytoplasm"/>
    <property type="evidence" value="ECO:0007669"/>
    <property type="project" value="TreeGrafter"/>
</dbReference>
<dbReference type="PANTHER" id="PTHR11079:SF156">
    <property type="entry name" value="INACTIVE TRNA-SPECIFIC ADENOSINE DEAMINASE-LIKE PROTEIN 3-RELATED"/>
    <property type="match status" value="1"/>
</dbReference>
<dbReference type="Pfam" id="PF00383">
    <property type="entry name" value="dCMP_cyt_deam_1"/>
    <property type="match status" value="1"/>
</dbReference>
<dbReference type="Gene3D" id="3.40.140.10">
    <property type="entry name" value="Cytidine Deaminase, domain 2"/>
    <property type="match status" value="1"/>
</dbReference>
<dbReference type="GO" id="GO:0005634">
    <property type="term" value="C:nucleus"/>
    <property type="evidence" value="ECO:0007669"/>
    <property type="project" value="TreeGrafter"/>
</dbReference>
<gene>
    <name evidence="5" type="ORF">Vbra_17498</name>
</gene>
<dbReference type="PhylomeDB" id="A0A0G4GDS7"/>
<feature type="region of interest" description="Disordered" evidence="3">
    <location>
        <begin position="207"/>
        <end position="243"/>
    </location>
</feature>
<dbReference type="InterPro" id="IPR002125">
    <property type="entry name" value="CMP_dCMP_dom"/>
</dbReference>
<comment type="similarity">
    <text evidence="2">Belongs to the cytidine and deoxycytidylate deaminase family. ADAT3 subfamily.</text>
</comment>
<evidence type="ECO:0000256" key="1">
    <source>
        <dbReference type="ARBA" id="ARBA00022694"/>
    </source>
</evidence>
<dbReference type="CDD" id="cd01285">
    <property type="entry name" value="nucleoside_deaminase"/>
    <property type="match status" value="1"/>
</dbReference>
<reference evidence="5 6" key="1">
    <citation type="submission" date="2014-11" db="EMBL/GenBank/DDBJ databases">
        <authorList>
            <person name="Zhu J."/>
            <person name="Qi W."/>
            <person name="Song R."/>
        </authorList>
    </citation>
    <scope>NUCLEOTIDE SEQUENCE [LARGE SCALE GENOMIC DNA]</scope>
</reference>
<dbReference type="GO" id="GO:0008033">
    <property type="term" value="P:tRNA processing"/>
    <property type="evidence" value="ECO:0007669"/>
    <property type="project" value="UniProtKB-KW"/>
</dbReference>
<accession>A0A0G4GDS7</accession>
<evidence type="ECO:0000256" key="2">
    <source>
        <dbReference type="ARBA" id="ARBA00038160"/>
    </source>
</evidence>
<evidence type="ECO:0000256" key="3">
    <source>
        <dbReference type="SAM" id="MobiDB-lite"/>
    </source>
</evidence>
<sequence length="327" mass="36395">MQTNCEASCSSQPAYRFEEILPLEYSRRLQVGRAYAVEVPLQLGSDCLKLVGQLCAMPASLTHLKRARKQNDVLQIFLGLEPHVPDELARHLSSKGIGAAVPVEVQVPFHEPVTKEQAAEWTQVWPTSFRRPSWQPLALTPELCKQYSRHLDRAFQLGAMSAAEGHGGSGCVLTLRGTVVGEASDRRGSHPLHHAAMLAIEDRARRLRQSNSQSNPSRHDSYDEGGEARKRKHDETESGEAQSARFIPEDEYLCTGCDVFVTHEPCVMCAMALLHSRVNVVVFRTPNRDKGGTGGRFHVHSHSKLNHQFHAFRAYNKGDEGSDKVTE</sequence>
<organism evidence="5 6">
    <name type="scientific">Vitrella brassicaformis (strain CCMP3155)</name>
    <dbReference type="NCBI Taxonomy" id="1169540"/>
    <lineage>
        <taxon>Eukaryota</taxon>
        <taxon>Sar</taxon>
        <taxon>Alveolata</taxon>
        <taxon>Colpodellida</taxon>
        <taxon>Vitrellaceae</taxon>
        <taxon>Vitrella</taxon>
    </lineage>
</organism>